<dbReference type="Pfam" id="PF12579">
    <property type="entry name" value="DUF3755"/>
    <property type="match status" value="1"/>
</dbReference>
<gene>
    <name evidence="1" type="ORF">M5K25_016269</name>
</gene>
<dbReference type="PANTHER" id="PTHR14000">
    <property type="entry name" value="FINGER CCCH DOMAIN PROTEIN, PUTATIVE (DUF3755)-RELATED"/>
    <property type="match status" value="1"/>
</dbReference>
<dbReference type="EMBL" id="JANQDX010000013">
    <property type="protein sequence ID" value="KAL0912855.1"/>
    <property type="molecule type" value="Genomic_DNA"/>
</dbReference>
<dbReference type="InterPro" id="IPR022228">
    <property type="entry name" value="DUF3755"/>
</dbReference>
<organism evidence="1 2">
    <name type="scientific">Dendrobium thyrsiflorum</name>
    <name type="common">Pinecone-like raceme dendrobium</name>
    <name type="synonym">Orchid</name>
    <dbReference type="NCBI Taxonomy" id="117978"/>
    <lineage>
        <taxon>Eukaryota</taxon>
        <taxon>Viridiplantae</taxon>
        <taxon>Streptophyta</taxon>
        <taxon>Embryophyta</taxon>
        <taxon>Tracheophyta</taxon>
        <taxon>Spermatophyta</taxon>
        <taxon>Magnoliopsida</taxon>
        <taxon>Liliopsida</taxon>
        <taxon>Asparagales</taxon>
        <taxon>Orchidaceae</taxon>
        <taxon>Epidendroideae</taxon>
        <taxon>Malaxideae</taxon>
        <taxon>Dendrobiinae</taxon>
        <taxon>Dendrobium</taxon>
    </lineage>
</organism>
<reference evidence="1 2" key="1">
    <citation type="journal article" date="2024" name="Plant Biotechnol. J.">
        <title>Dendrobium thyrsiflorum genome and its molecular insights into genes involved in important horticultural traits.</title>
        <authorList>
            <person name="Chen B."/>
            <person name="Wang J.Y."/>
            <person name="Zheng P.J."/>
            <person name="Li K.L."/>
            <person name="Liang Y.M."/>
            <person name="Chen X.F."/>
            <person name="Zhang C."/>
            <person name="Zhao X."/>
            <person name="He X."/>
            <person name="Zhang G.Q."/>
            <person name="Liu Z.J."/>
            <person name="Xu Q."/>
        </authorList>
    </citation>
    <scope>NUCLEOTIDE SEQUENCE [LARGE SCALE GENOMIC DNA]</scope>
    <source>
        <strain evidence="1">GZMU011</strain>
    </source>
</reference>
<name>A0ABD0UJL7_DENTH</name>
<evidence type="ECO:0000313" key="1">
    <source>
        <dbReference type="EMBL" id="KAL0912855.1"/>
    </source>
</evidence>
<protein>
    <submittedName>
        <fullName evidence="1">Uncharacterized protein</fullName>
    </submittedName>
</protein>
<evidence type="ECO:0000313" key="2">
    <source>
        <dbReference type="Proteomes" id="UP001552299"/>
    </source>
</evidence>
<sequence>MAMWLSGPFDSAVWSGLEREWVDLVIRLWLGLGKEDTCRSFGFNNRWDMRLDLPMGDMDQRQKSSAITGRDRASAWRREEAAEFGGFAIWACVRRRMRVDGIRDGMKLEVGSRQKLAAGLEFWCRLRVGMQVVGLRFGQVQDNADLFLRTRNNITAILNSMSGMPGIMSQMPPLPVTINEDLVTTILPNTSQVFEVFNKENPSTNLKSTANPIPCQQVDIVDRAFMFNSPTGITVKQEPRC</sequence>
<comment type="caution">
    <text evidence="1">The sequence shown here is derived from an EMBL/GenBank/DDBJ whole genome shotgun (WGS) entry which is preliminary data.</text>
</comment>
<dbReference type="PANTHER" id="PTHR14000:SF6">
    <property type="entry name" value="OS02G0631200 PROTEIN"/>
    <property type="match status" value="1"/>
</dbReference>
<accession>A0ABD0UJL7</accession>
<dbReference type="AlphaFoldDB" id="A0ABD0UJL7"/>
<proteinExistence type="predicted"/>
<dbReference type="Proteomes" id="UP001552299">
    <property type="component" value="Unassembled WGS sequence"/>
</dbReference>
<keyword evidence="2" id="KW-1185">Reference proteome</keyword>